<evidence type="ECO:0000256" key="1">
    <source>
        <dbReference type="ARBA" id="ARBA00004141"/>
    </source>
</evidence>
<organism evidence="7 8">
    <name type="scientific">Besnoitia besnoiti</name>
    <name type="common">Apicomplexan protozoan</name>
    <dbReference type="NCBI Taxonomy" id="94643"/>
    <lineage>
        <taxon>Eukaryota</taxon>
        <taxon>Sar</taxon>
        <taxon>Alveolata</taxon>
        <taxon>Apicomplexa</taxon>
        <taxon>Conoidasida</taxon>
        <taxon>Coccidia</taxon>
        <taxon>Eucoccidiorida</taxon>
        <taxon>Eimeriorina</taxon>
        <taxon>Sarcocystidae</taxon>
        <taxon>Besnoitia</taxon>
    </lineage>
</organism>
<dbReference type="GeneID" id="40308825"/>
<dbReference type="GO" id="GO:0016020">
    <property type="term" value="C:membrane"/>
    <property type="evidence" value="ECO:0007669"/>
    <property type="project" value="UniProtKB-SubCell"/>
</dbReference>
<evidence type="ECO:0008006" key="9">
    <source>
        <dbReference type="Google" id="ProtNLM"/>
    </source>
</evidence>
<evidence type="ECO:0000256" key="2">
    <source>
        <dbReference type="ARBA" id="ARBA00022692"/>
    </source>
</evidence>
<feature type="transmembrane region" description="Helical" evidence="6">
    <location>
        <begin position="380"/>
        <end position="402"/>
    </location>
</feature>
<reference evidence="7 8" key="1">
    <citation type="submission" date="2017-09" db="EMBL/GenBank/DDBJ databases">
        <title>Genome sequencing of Besnoitia besnoiti strain Bb-Ger1.</title>
        <authorList>
            <person name="Schares G."/>
            <person name="Venepally P."/>
            <person name="Lorenzi H.A."/>
        </authorList>
    </citation>
    <scope>NUCLEOTIDE SEQUENCE [LARGE SCALE GENOMIC DNA]</scope>
    <source>
        <strain evidence="7 8">Bb-Ger1</strain>
    </source>
</reference>
<dbReference type="OrthoDB" id="5348404at2759"/>
<evidence type="ECO:0000256" key="6">
    <source>
        <dbReference type="SAM" id="Phobius"/>
    </source>
</evidence>
<evidence type="ECO:0000256" key="5">
    <source>
        <dbReference type="SAM" id="MobiDB-lite"/>
    </source>
</evidence>
<keyword evidence="3 6" id="KW-1133">Transmembrane helix</keyword>
<dbReference type="KEGG" id="bbes:BESB_038440"/>
<evidence type="ECO:0000256" key="3">
    <source>
        <dbReference type="ARBA" id="ARBA00022989"/>
    </source>
</evidence>
<comment type="subcellular location">
    <subcellularLocation>
        <location evidence="1">Membrane</location>
        <topology evidence="1">Multi-pass membrane protein</topology>
    </subcellularLocation>
</comment>
<name>A0A2A9MMN8_BESBE</name>
<evidence type="ECO:0000313" key="7">
    <source>
        <dbReference type="EMBL" id="PFH37386.1"/>
    </source>
</evidence>
<dbReference type="STRING" id="94643.A0A2A9MMN8"/>
<protein>
    <recommendedName>
        <fullName evidence="9">Organic solute transporter ostalpha protein</fullName>
    </recommendedName>
</protein>
<evidence type="ECO:0000256" key="4">
    <source>
        <dbReference type="ARBA" id="ARBA00023136"/>
    </source>
</evidence>
<dbReference type="AlphaFoldDB" id="A0A2A9MMN8"/>
<dbReference type="InterPro" id="IPR005178">
    <property type="entry name" value="Ostalpha/TMEM184C"/>
</dbReference>
<feature type="region of interest" description="Disordered" evidence="5">
    <location>
        <begin position="803"/>
        <end position="826"/>
    </location>
</feature>
<evidence type="ECO:0000313" key="8">
    <source>
        <dbReference type="Proteomes" id="UP000224006"/>
    </source>
</evidence>
<accession>A0A2A9MMN8</accession>
<keyword evidence="4 6" id="KW-0472">Membrane</keyword>
<feature type="region of interest" description="Disordered" evidence="5">
    <location>
        <begin position="546"/>
        <end position="572"/>
    </location>
</feature>
<dbReference type="VEuPathDB" id="ToxoDB:BESB_038440"/>
<dbReference type="PANTHER" id="PTHR23423">
    <property type="entry name" value="ORGANIC SOLUTE TRANSPORTER-RELATED"/>
    <property type="match status" value="1"/>
</dbReference>
<keyword evidence="8" id="KW-1185">Reference proteome</keyword>
<dbReference type="RefSeq" id="XP_029221395.1">
    <property type="nucleotide sequence ID" value="XM_029362430.1"/>
</dbReference>
<feature type="transmembrane region" description="Helical" evidence="6">
    <location>
        <begin position="12"/>
        <end position="35"/>
    </location>
</feature>
<comment type="caution">
    <text evidence="7">The sequence shown here is derived from an EMBL/GenBank/DDBJ whole genome shotgun (WGS) entry which is preliminary data.</text>
</comment>
<dbReference type="Pfam" id="PF03619">
    <property type="entry name" value="Solute_trans_a"/>
    <property type="match status" value="1"/>
</dbReference>
<feature type="transmembrane region" description="Helical" evidence="6">
    <location>
        <begin position="83"/>
        <end position="104"/>
    </location>
</feature>
<dbReference type="Proteomes" id="UP000224006">
    <property type="component" value="Chromosome II"/>
</dbReference>
<gene>
    <name evidence="7" type="ORF">BESB_038440</name>
</gene>
<dbReference type="EMBL" id="NWUJ01000002">
    <property type="protein sequence ID" value="PFH37386.1"/>
    <property type="molecule type" value="Genomic_DNA"/>
</dbReference>
<keyword evidence="2 6" id="KW-0812">Transmembrane</keyword>
<dbReference type="SMART" id="SM01417">
    <property type="entry name" value="Solute_trans_a"/>
    <property type="match status" value="1"/>
</dbReference>
<proteinExistence type="predicted"/>
<sequence length="880" mass="93933">MFLEEPIYHQAALASVVFSVSLSLFVFFSHLAYAYHTDVRSGLLLLLCRLRKLFLPLLPSSSSVCRYLPQAREVSSAPPLQSPLYVCRIVLLVPVYAITSYLALTYATPSPSSRLLAPILAPDGVGAAASLLASPPTAVEAGLHQESPVGDDLASSLVAEDLPPSRRLSARADAAPPSVSWPRGALASSASSAEKKSNAFPPAARSGASASFAEEAGEIQGGEGLGARLGLDFEGVEEGTGGPLGFVLHAVRDLYEVYVLYSFIALVISVLGGEERAVEQLHLKGSLQHPWPFNQVFRPLDCNRRLLRRIKVGAAQFVFVKPVATLLSLLFRRRGFLYFAAVSNVSAGIAMYALVLFYLAVRQRLRAFRLLPKFLCIKAVVFFCFWQALCLRWLVALLFSALQSGAHEKVNFLEGLASNAAAAAIALRIADWALCIEMTPFAIAETCAFSVRDLKAVATSPPDFCRRAHGGLSCHASQASRSIASAGSPSHASFAGKAGRERAERSFFWEKFGRTAAAAGLSGRGDADEEESERQLLCTYTGAEFEPRARGGKPGGGGRARASGDDDEGASFLAREDDDMRGEEKEIFLDDIHCDGGRDESGYLHHVASQAKLKKPLKQFVKGVRDLLVADDILCDATDALFGRSQARREYLLEERKREAGADAETGDGVGAQAGDEHDRLLQNPEGAGPQALAADATPYQQSGALRSPAASASEEDTDGRESPVWSLRQPVADAETRQRFEPYAASTSSPFSPSSSAAVEAAGPRELLCGKNSCESEPPSPWRASSPTLDCHSIRLAPFSPSSLPPAASSSASPASFSACSPSSFSACAISPASVSSSAFRSPPRRSEGDFALRIVHLGVERDASPLEGRESRDGSLLF</sequence>
<feature type="region of interest" description="Disordered" evidence="5">
    <location>
        <begin position="700"/>
        <end position="734"/>
    </location>
</feature>
<feature type="transmembrane region" description="Helical" evidence="6">
    <location>
        <begin position="337"/>
        <end position="359"/>
    </location>
</feature>